<comment type="caution">
    <text evidence="1">The sequence shown here is derived from an EMBL/GenBank/DDBJ whole genome shotgun (WGS) entry which is preliminary data.</text>
</comment>
<evidence type="ECO:0000313" key="2">
    <source>
        <dbReference type="Proteomes" id="UP000290289"/>
    </source>
</evidence>
<keyword evidence="2" id="KW-1185">Reference proteome</keyword>
<dbReference type="PROSITE" id="PS51257">
    <property type="entry name" value="PROKAR_LIPOPROTEIN"/>
    <property type="match status" value="1"/>
</dbReference>
<protein>
    <submittedName>
        <fullName evidence="1">Uncharacterized protein</fullName>
    </submittedName>
</protein>
<gene>
    <name evidence="1" type="ORF">DVH24_035438</name>
</gene>
<dbReference type="Proteomes" id="UP000290289">
    <property type="component" value="Chromosome 9"/>
</dbReference>
<accession>A0A498J962</accession>
<reference evidence="1 2" key="1">
    <citation type="submission" date="2018-10" db="EMBL/GenBank/DDBJ databases">
        <title>A high-quality apple genome assembly.</title>
        <authorList>
            <person name="Hu J."/>
        </authorList>
    </citation>
    <scope>NUCLEOTIDE SEQUENCE [LARGE SCALE GENOMIC DNA]</scope>
    <source>
        <strain evidence="2">cv. HFTH1</strain>
        <tissue evidence="1">Young leaf</tissue>
    </source>
</reference>
<dbReference type="EMBL" id="RDQH01000335">
    <property type="protein sequence ID" value="RXH90674.1"/>
    <property type="molecule type" value="Genomic_DNA"/>
</dbReference>
<dbReference type="AlphaFoldDB" id="A0A498J962"/>
<proteinExistence type="predicted"/>
<sequence>MKLCQRIVKNFCGMLSMAAGCLRVKPNGHTRSTSSSCCLRVDLKIRNICEGVLRVVPHR</sequence>
<name>A0A498J962_MALDO</name>
<organism evidence="1 2">
    <name type="scientific">Malus domestica</name>
    <name type="common">Apple</name>
    <name type="synonym">Pyrus malus</name>
    <dbReference type="NCBI Taxonomy" id="3750"/>
    <lineage>
        <taxon>Eukaryota</taxon>
        <taxon>Viridiplantae</taxon>
        <taxon>Streptophyta</taxon>
        <taxon>Embryophyta</taxon>
        <taxon>Tracheophyta</taxon>
        <taxon>Spermatophyta</taxon>
        <taxon>Magnoliopsida</taxon>
        <taxon>eudicotyledons</taxon>
        <taxon>Gunneridae</taxon>
        <taxon>Pentapetalae</taxon>
        <taxon>rosids</taxon>
        <taxon>fabids</taxon>
        <taxon>Rosales</taxon>
        <taxon>Rosaceae</taxon>
        <taxon>Amygdaloideae</taxon>
        <taxon>Maleae</taxon>
        <taxon>Malus</taxon>
    </lineage>
</organism>
<evidence type="ECO:0000313" key="1">
    <source>
        <dbReference type="EMBL" id="RXH90674.1"/>
    </source>
</evidence>